<dbReference type="VEuPathDB" id="ToxoDB:BESB_040680"/>
<keyword evidence="3" id="KW-1185">Reference proteome</keyword>
<feature type="transmembrane region" description="Helical" evidence="1">
    <location>
        <begin position="143"/>
        <end position="162"/>
    </location>
</feature>
<gene>
    <name evidence="2" type="ORF">BESB_040680</name>
</gene>
<dbReference type="GeneID" id="40309049"/>
<sequence length="327" mass="36145">MAAWSAAPCIDIGFSASAIQSSFFRPGPFKEDVDVIGAQAFRSLEPDTSLLEVTLSISGNSHAVAHVMREGSTLVYFGVLVGPPIAQSALVVRSLRSNPQCSLQRNTASGPVFLRCANWEFLIRHAAQEQSLQVADKRRMWKLWIMGGMAAAAVAASARLIWKGYTKDNVLGSLIWNTAYDALPERVKRALLGAHAWRTGKKKIKERQLKKRVGSALFHQDDDDVSRETKGFAAEGLITVGSLRRKSVLTRQAGLRLEDNTSAGVVAEFSERFASRSRLVVFEQVDIITMFHRCRAHHVGIRTSRKLTTHGCCPREYAEWSQGHILA</sequence>
<dbReference type="Proteomes" id="UP000224006">
    <property type="component" value="Chromosome II"/>
</dbReference>
<dbReference type="RefSeq" id="XP_029221619.1">
    <property type="nucleotide sequence ID" value="XM_029362654.1"/>
</dbReference>
<dbReference type="KEGG" id="bbes:BESB_040680"/>
<evidence type="ECO:0000313" key="3">
    <source>
        <dbReference type="Proteomes" id="UP000224006"/>
    </source>
</evidence>
<dbReference type="OrthoDB" id="331048at2759"/>
<name>A0A2A9MP86_BESBE</name>
<dbReference type="EMBL" id="NWUJ01000002">
    <property type="protein sequence ID" value="PFH37610.1"/>
    <property type="molecule type" value="Genomic_DNA"/>
</dbReference>
<proteinExistence type="predicted"/>
<evidence type="ECO:0000313" key="2">
    <source>
        <dbReference type="EMBL" id="PFH37610.1"/>
    </source>
</evidence>
<protein>
    <recommendedName>
        <fullName evidence="4">Transmembrane protein</fullName>
    </recommendedName>
</protein>
<evidence type="ECO:0008006" key="4">
    <source>
        <dbReference type="Google" id="ProtNLM"/>
    </source>
</evidence>
<evidence type="ECO:0000256" key="1">
    <source>
        <dbReference type="SAM" id="Phobius"/>
    </source>
</evidence>
<accession>A0A2A9MP86</accession>
<dbReference type="AlphaFoldDB" id="A0A2A9MP86"/>
<comment type="caution">
    <text evidence="2">The sequence shown here is derived from an EMBL/GenBank/DDBJ whole genome shotgun (WGS) entry which is preliminary data.</text>
</comment>
<keyword evidence="1" id="KW-0472">Membrane</keyword>
<organism evidence="2 3">
    <name type="scientific">Besnoitia besnoiti</name>
    <name type="common">Apicomplexan protozoan</name>
    <dbReference type="NCBI Taxonomy" id="94643"/>
    <lineage>
        <taxon>Eukaryota</taxon>
        <taxon>Sar</taxon>
        <taxon>Alveolata</taxon>
        <taxon>Apicomplexa</taxon>
        <taxon>Conoidasida</taxon>
        <taxon>Coccidia</taxon>
        <taxon>Eucoccidiorida</taxon>
        <taxon>Eimeriorina</taxon>
        <taxon>Sarcocystidae</taxon>
        <taxon>Besnoitia</taxon>
    </lineage>
</organism>
<keyword evidence="1" id="KW-1133">Transmembrane helix</keyword>
<reference evidence="2 3" key="1">
    <citation type="submission" date="2017-09" db="EMBL/GenBank/DDBJ databases">
        <title>Genome sequencing of Besnoitia besnoiti strain Bb-Ger1.</title>
        <authorList>
            <person name="Schares G."/>
            <person name="Venepally P."/>
            <person name="Lorenzi H.A."/>
        </authorList>
    </citation>
    <scope>NUCLEOTIDE SEQUENCE [LARGE SCALE GENOMIC DNA]</scope>
    <source>
        <strain evidence="2 3">Bb-Ger1</strain>
    </source>
</reference>
<keyword evidence="1" id="KW-0812">Transmembrane</keyword>